<evidence type="ECO:0000313" key="13">
    <source>
        <dbReference type="Proteomes" id="UP000187209"/>
    </source>
</evidence>
<evidence type="ECO:0000259" key="11">
    <source>
        <dbReference type="PROSITE" id="PS50042"/>
    </source>
</evidence>
<feature type="transmembrane region" description="Helical" evidence="10">
    <location>
        <begin position="324"/>
        <end position="347"/>
    </location>
</feature>
<feature type="transmembrane region" description="Helical" evidence="10">
    <location>
        <begin position="104"/>
        <end position="126"/>
    </location>
</feature>
<dbReference type="InterPro" id="IPR000595">
    <property type="entry name" value="cNMP-bd_dom"/>
</dbReference>
<dbReference type="GO" id="GO:0051453">
    <property type="term" value="P:regulation of intracellular pH"/>
    <property type="evidence" value="ECO:0007669"/>
    <property type="project" value="TreeGrafter"/>
</dbReference>
<accession>A0A1R2CR76</accession>
<dbReference type="GO" id="GO:0015386">
    <property type="term" value="F:potassium:proton antiporter activity"/>
    <property type="evidence" value="ECO:0007669"/>
    <property type="project" value="TreeGrafter"/>
</dbReference>
<name>A0A1R2CR76_9CILI</name>
<dbReference type="PANTHER" id="PTHR10110">
    <property type="entry name" value="SODIUM/HYDROGEN EXCHANGER"/>
    <property type="match status" value="1"/>
</dbReference>
<gene>
    <name evidence="12" type="ORF">SteCoe_5989</name>
</gene>
<keyword evidence="6" id="KW-0915">Sodium</keyword>
<evidence type="ECO:0000256" key="9">
    <source>
        <dbReference type="ARBA" id="ARBA00023201"/>
    </source>
</evidence>
<dbReference type="InterPro" id="IPR006153">
    <property type="entry name" value="Cation/H_exchanger_TM"/>
</dbReference>
<keyword evidence="5 10" id="KW-1133">Transmembrane helix</keyword>
<keyword evidence="4 10" id="KW-0812">Transmembrane</keyword>
<feature type="transmembrane region" description="Helical" evidence="10">
    <location>
        <begin position="292"/>
        <end position="312"/>
    </location>
</feature>
<proteinExistence type="predicted"/>
<dbReference type="Proteomes" id="UP000187209">
    <property type="component" value="Unassembled WGS sequence"/>
</dbReference>
<feature type="transmembrane region" description="Helical" evidence="10">
    <location>
        <begin position="359"/>
        <end position="380"/>
    </location>
</feature>
<evidence type="ECO:0000256" key="1">
    <source>
        <dbReference type="ARBA" id="ARBA00004651"/>
    </source>
</evidence>
<evidence type="ECO:0000256" key="10">
    <source>
        <dbReference type="SAM" id="Phobius"/>
    </source>
</evidence>
<reference evidence="12 13" key="1">
    <citation type="submission" date="2016-11" db="EMBL/GenBank/DDBJ databases">
        <title>The macronuclear genome of Stentor coeruleus: a giant cell with tiny introns.</title>
        <authorList>
            <person name="Slabodnick M."/>
            <person name="Ruby J.G."/>
            <person name="Reiff S.B."/>
            <person name="Swart E.C."/>
            <person name="Gosai S."/>
            <person name="Prabakaran S."/>
            <person name="Witkowska E."/>
            <person name="Larue G.E."/>
            <person name="Fisher S."/>
            <person name="Freeman R.M."/>
            <person name="Gunawardena J."/>
            <person name="Chu W."/>
            <person name="Stover N.A."/>
            <person name="Gregory B.D."/>
            <person name="Nowacki M."/>
            <person name="Derisi J."/>
            <person name="Roy S.W."/>
            <person name="Marshall W.F."/>
            <person name="Sood P."/>
        </authorList>
    </citation>
    <scope>NUCLEOTIDE SEQUENCE [LARGE SCALE GENOMIC DNA]</scope>
    <source>
        <strain evidence="12">WM001</strain>
    </source>
</reference>
<evidence type="ECO:0000256" key="5">
    <source>
        <dbReference type="ARBA" id="ARBA00022989"/>
    </source>
</evidence>
<dbReference type="PROSITE" id="PS50042">
    <property type="entry name" value="CNMP_BINDING_3"/>
    <property type="match status" value="1"/>
</dbReference>
<keyword evidence="2" id="KW-0813">Transport</keyword>
<dbReference type="PANTHER" id="PTHR10110:SF86">
    <property type="entry name" value="SODIUM_HYDROGEN EXCHANGER 7"/>
    <property type="match status" value="1"/>
</dbReference>
<dbReference type="OrthoDB" id="441412at2759"/>
<feature type="transmembrane region" description="Helical" evidence="10">
    <location>
        <begin position="33"/>
        <end position="52"/>
    </location>
</feature>
<dbReference type="Gene3D" id="2.60.120.10">
    <property type="entry name" value="Jelly Rolls"/>
    <property type="match status" value="1"/>
</dbReference>
<dbReference type="GO" id="GO:0098719">
    <property type="term" value="P:sodium ion import across plasma membrane"/>
    <property type="evidence" value="ECO:0007669"/>
    <property type="project" value="TreeGrafter"/>
</dbReference>
<feature type="transmembrane region" description="Helical" evidence="10">
    <location>
        <begin position="6"/>
        <end position="26"/>
    </location>
</feature>
<sequence length="994" mass="113700">MSTASSESLLAIILFVAFSLLLMIVCYEMKKHLHIPVAPSLLIFGLLIRIIGPHIGQMGEVVTQVKLIDHELISLVFFPILIFEASFSGDWYTIKKEIWQIIPLATTVVIGCTILNGVALRFIFGYEYDWDQLYVLGVILSATDHIAVDSLLKDIYAPDKLETLISGETMFNEATVLVLFKILVSNTSGLAGFADSLKEFSRLAFGGFGMGIGSAIVMGLVIRRILNDFYIETNLALILAYLLFWVCDMTVIHVSGALALVSYGLFMSAYGKTLISPSIEERLHEFIEIWSRNIESIVFIIAGLLFADIAIYRSNELVDKDYYVLFLMFPLSYIIRGIVLLCHYPALRYLGYGMTWKDLVFMTFAGMKGVISTALVLMAYHNEEIEETFRPIIGYLGIGTAWLSIIAGGVVSRIIVRTLGLEDLTDVQENMLAGVTKALVEISEAKIEELHSEKDLKLISWDRVLELAGPYPLVRSILKKSKVGQQVLRENPEDFESHHLLKRFSEKFSLSKNSLATEMRRRYLTTLKGIYWHQFEEGLCHGEASLILIDSCNISLDKESEPMHDWVVVRKLVYKDSAMQFWSKLSRLYVIGKIFRRFIYKRIILAYDSANNFIKCHEETEKLIDEMEIDIDKNVFEEVMREAHEQVKLCEEFMNIYIIDCYPEVLAEVQTKRCCKLLLYSQRELISEVYENGLIKELEYESLIKAIDASIRTVTFQGIPPMPILRDVLFNRFTGATLQEINLLLSKITEKVYKPCEILYLEGYPANGAFLIIRGRVLEKSTWISQELIIGNIVGVQHLLEEFAEKYTSTATAITSTVVAHIPKEILEFEGFVEDMYTEAAEELILLNRERYNLKDAQEKHILRVMGASIVKVFEKGKRCFFPDGGFLMKGKGYNELKNWVVKPSNKPREMLERSIILMFPKDFRYSWEKNVTMSEVFKRFCVKITNDTIARKDVKVEDLSMINESKLDDTMMLMVNENPQAFSIKFKSVVPQY</sequence>
<dbReference type="GO" id="GO:0015385">
    <property type="term" value="F:sodium:proton antiporter activity"/>
    <property type="evidence" value="ECO:0007669"/>
    <property type="project" value="InterPro"/>
</dbReference>
<evidence type="ECO:0000313" key="12">
    <source>
        <dbReference type="EMBL" id="OMJ91495.1"/>
    </source>
</evidence>
<evidence type="ECO:0000256" key="3">
    <source>
        <dbReference type="ARBA" id="ARBA00022475"/>
    </source>
</evidence>
<feature type="transmembrane region" description="Helical" evidence="10">
    <location>
        <begin position="72"/>
        <end position="92"/>
    </location>
</feature>
<dbReference type="InterPro" id="IPR018490">
    <property type="entry name" value="cNMP-bd_dom_sf"/>
</dbReference>
<protein>
    <recommendedName>
        <fullName evidence="11">Cyclic nucleotide-binding domain-containing protein</fullName>
    </recommendedName>
</protein>
<feature type="transmembrane region" description="Helical" evidence="10">
    <location>
        <begin position="203"/>
        <end position="222"/>
    </location>
</feature>
<dbReference type="Pfam" id="PF00999">
    <property type="entry name" value="Na_H_Exchanger"/>
    <property type="match status" value="1"/>
</dbReference>
<feature type="transmembrane region" description="Helical" evidence="10">
    <location>
        <begin position="392"/>
        <end position="416"/>
    </location>
</feature>
<keyword evidence="13" id="KW-1185">Reference proteome</keyword>
<keyword evidence="9" id="KW-0739">Sodium transport</keyword>
<keyword evidence="7" id="KW-0406">Ion transport</keyword>
<dbReference type="Gene3D" id="6.10.140.1330">
    <property type="match status" value="1"/>
</dbReference>
<evidence type="ECO:0000256" key="4">
    <source>
        <dbReference type="ARBA" id="ARBA00022692"/>
    </source>
</evidence>
<feature type="domain" description="Cyclic nucleotide-binding" evidence="11">
    <location>
        <begin position="732"/>
        <end position="828"/>
    </location>
</feature>
<keyword evidence="3" id="KW-1003">Cell membrane</keyword>
<comment type="subcellular location">
    <subcellularLocation>
        <location evidence="1">Cell membrane</location>
        <topology evidence="1">Multi-pass membrane protein</topology>
    </subcellularLocation>
</comment>
<evidence type="ECO:0000256" key="6">
    <source>
        <dbReference type="ARBA" id="ARBA00023053"/>
    </source>
</evidence>
<evidence type="ECO:0000256" key="7">
    <source>
        <dbReference type="ARBA" id="ARBA00023065"/>
    </source>
</evidence>
<dbReference type="InterPro" id="IPR014710">
    <property type="entry name" value="RmlC-like_jellyroll"/>
</dbReference>
<evidence type="ECO:0000256" key="8">
    <source>
        <dbReference type="ARBA" id="ARBA00023136"/>
    </source>
</evidence>
<dbReference type="GO" id="GO:0005886">
    <property type="term" value="C:plasma membrane"/>
    <property type="evidence" value="ECO:0007669"/>
    <property type="project" value="UniProtKB-SubCell"/>
</dbReference>
<organism evidence="12 13">
    <name type="scientific">Stentor coeruleus</name>
    <dbReference type="NCBI Taxonomy" id="5963"/>
    <lineage>
        <taxon>Eukaryota</taxon>
        <taxon>Sar</taxon>
        <taxon>Alveolata</taxon>
        <taxon>Ciliophora</taxon>
        <taxon>Postciliodesmatophora</taxon>
        <taxon>Heterotrichea</taxon>
        <taxon>Heterotrichida</taxon>
        <taxon>Stentoridae</taxon>
        <taxon>Stentor</taxon>
    </lineage>
</organism>
<evidence type="ECO:0000256" key="2">
    <source>
        <dbReference type="ARBA" id="ARBA00022448"/>
    </source>
</evidence>
<dbReference type="AlphaFoldDB" id="A0A1R2CR76"/>
<dbReference type="SUPFAM" id="SSF51206">
    <property type="entry name" value="cAMP-binding domain-like"/>
    <property type="match status" value="1"/>
</dbReference>
<feature type="transmembrane region" description="Helical" evidence="10">
    <location>
        <begin position="229"/>
        <end position="246"/>
    </location>
</feature>
<comment type="caution">
    <text evidence="12">The sequence shown here is derived from an EMBL/GenBank/DDBJ whole genome shotgun (WGS) entry which is preliminary data.</text>
</comment>
<dbReference type="InterPro" id="IPR018422">
    <property type="entry name" value="Cation/H_exchanger_CPA1"/>
</dbReference>
<keyword evidence="8 10" id="KW-0472">Membrane</keyword>
<dbReference type="EMBL" id="MPUH01000080">
    <property type="protein sequence ID" value="OMJ91495.1"/>
    <property type="molecule type" value="Genomic_DNA"/>
</dbReference>